<accession>A0A0A9GT59</accession>
<feature type="region of interest" description="Disordered" evidence="1">
    <location>
        <begin position="101"/>
        <end position="131"/>
    </location>
</feature>
<dbReference type="EMBL" id="GBRH01171172">
    <property type="protein sequence ID" value="JAE26724.1"/>
    <property type="molecule type" value="Transcribed_RNA"/>
</dbReference>
<organism evidence="2">
    <name type="scientific">Arundo donax</name>
    <name type="common">Giant reed</name>
    <name type="synonym">Donax arundinaceus</name>
    <dbReference type="NCBI Taxonomy" id="35708"/>
    <lineage>
        <taxon>Eukaryota</taxon>
        <taxon>Viridiplantae</taxon>
        <taxon>Streptophyta</taxon>
        <taxon>Embryophyta</taxon>
        <taxon>Tracheophyta</taxon>
        <taxon>Spermatophyta</taxon>
        <taxon>Magnoliopsida</taxon>
        <taxon>Liliopsida</taxon>
        <taxon>Poales</taxon>
        <taxon>Poaceae</taxon>
        <taxon>PACMAD clade</taxon>
        <taxon>Arundinoideae</taxon>
        <taxon>Arundineae</taxon>
        <taxon>Arundo</taxon>
    </lineage>
</organism>
<reference evidence="2" key="2">
    <citation type="journal article" date="2015" name="Data Brief">
        <title>Shoot transcriptome of the giant reed, Arundo donax.</title>
        <authorList>
            <person name="Barrero R.A."/>
            <person name="Guerrero F.D."/>
            <person name="Moolhuijzen P."/>
            <person name="Goolsby J.A."/>
            <person name="Tidwell J."/>
            <person name="Bellgard S.E."/>
            <person name="Bellgard M.I."/>
        </authorList>
    </citation>
    <scope>NUCLEOTIDE SEQUENCE</scope>
    <source>
        <tissue evidence="2">Shoot tissue taken approximately 20 cm above the soil surface</tissue>
    </source>
</reference>
<sequence length="150" mass="16352">MHRGHPPPNQWLQIKDSIPYIPQIRPIIRAQPFFLSTPQNRPSFCRGDPAQTSISAATPSAKIAEVRSADTGGLDGGRARVTPVAGGAAAHGAAWLRAEHLGSGSGDVARQRKEDEARDRGEPRKPQLGEKVLQGWRWIQSIQKLMRGGH</sequence>
<reference evidence="2" key="1">
    <citation type="submission" date="2014-09" db="EMBL/GenBank/DDBJ databases">
        <authorList>
            <person name="Magalhaes I.L.F."/>
            <person name="Oliveira U."/>
            <person name="Santos F.R."/>
            <person name="Vidigal T.H.D.A."/>
            <person name="Brescovit A.D."/>
            <person name="Santos A.J."/>
        </authorList>
    </citation>
    <scope>NUCLEOTIDE SEQUENCE</scope>
    <source>
        <tissue evidence="2">Shoot tissue taken approximately 20 cm above the soil surface</tissue>
    </source>
</reference>
<evidence type="ECO:0000313" key="2">
    <source>
        <dbReference type="EMBL" id="JAE26724.1"/>
    </source>
</evidence>
<name>A0A0A9GT59_ARUDO</name>
<dbReference type="AlphaFoldDB" id="A0A0A9GT59"/>
<evidence type="ECO:0000256" key="1">
    <source>
        <dbReference type="SAM" id="MobiDB-lite"/>
    </source>
</evidence>
<proteinExistence type="predicted"/>
<feature type="compositionally biased region" description="Basic and acidic residues" evidence="1">
    <location>
        <begin position="109"/>
        <end position="128"/>
    </location>
</feature>
<protein>
    <submittedName>
        <fullName evidence="2">Uncharacterized protein</fullName>
    </submittedName>
</protein>